<evidence type="ECO:0000313" key="9">
    <source>
        <dbReference type="EMBL" id="KAF2253582.1"/>
    </source>
</evidence>
<dbReference type="EMBL" id="ML987191">
    <property type="protein sequence ID" value="KAF2253582.1"/>
    <property type="molecule type" value="Genomic_DNA"/>
</dbReference>
<comment type="subcellular location">
    <subcellularLocation>
        <location evidence="1">Mitochondrion</location>
    </subcellularLocation>
</comment>
<keyword evidence="4" id="KW-0809">Transit peptide</keyword>
<dbReference type="SUPFAM" id="SSF56112">
    <property type="entry name" value="Protein kinase-like (PK-like)"/>
    <property type="match status" value="1"/>
</dbReference>
<dbReference type="OrthoDB" id="2831558at2759"/>
<dbReference type="Proteomes" id="UP000800094">
    <property type="component" value="Unassembled WGS sequence"/>
</dbReference>
<feature type="region of interest" description="Disordered" evidence="7">
    <location>
        <begin position="386"/>
        <end position="407"/>
    </location>
</feature>
<keyword evidence="10" id="KW-1185">Reference proteome</keyword>
<dbReference type="InterPro" id="IPR011009">
    <property type="entry name" value="Kinase-like_dom_sf"/>
</dbReference>
<dbReference type="PANTHER" id="PTHR36091">
    <property type="entry name" value="ALTERED INHERITANCE OF MITOCHONDRIA PROTEIN 9, MITOCHONDRIAL"/>
    <property type="match status" value="1"/>
</dbReference>
<evidence type="ECO:0000313" key="10">
    <source>
        <dbReference type="Proteomes" id="UP000800094"/>
    </source>
</evidence>
<name>A0A6A6IUK9_9PLEO</name>
<evidence type="ECO:0000256" key="1">
    <source>
        <dbReference type="ARBA" id="ARBA00004173"/>
    </source>
</evidence>
<keyword evidence="9" id="KW-0418">Kinase</keyword>
<dbReference type="GeneID" id="54574128"/>
<sequence>MLKPIYRSCLTSLPTTITRRAISTTAMTQTTLATTLQGDSKPAYSRSTGLDPFTYTSGHWLKNDKLQREARHIEFDFAALCKKAIQACPGANRIARQEKKEGTYNRAFLLHMDNGATVVARVPFRVAGPRRLTTNSEVATMAYIRAHTSVPVPRVIDWNDDPANPTGTEYIIMEHASGAQLHEKWNMMNTLQQMLCVKSAATVVKEMAKLQFPAYGSLYFADAPINPSLKLDLSNGFCIGPHCATQYWCLEPGESRYYDRRKPNQGPWTDALSYCSGLIDTGFSRIPSTDPAGGTSSSRITQDHLHLLEVSEQVVKEVIKSPVIQNVSAPMLLHPDFHKRNIFVSNDDPTRLTAVIDWQSAGVEPVFSFANETPDMVADRTIDMPLFEDEPDTSPNQTQSSHDKTREKEISICEQTFEVALKGWVPKLHDARALDETLLRPIRYCHTSWRDGAAALRQELIELSQRWNELGLPNSCPYQPSPQELIRHAKEWEDFETFQSLKLFLVRSINSNTDGWVPSAAWEAAKDANQSVFEEWMQTAAQSEDPDVNEDRGRKLWPFDVNIDG</sequence>
<evidence type="ECO:0000259" key="8">
    <source>
        <dbReference type="Pfam" id="PF01636"/>
    </source>
</evidence>
<reference evidence="9" key="1">
    <citation type="journal article" date="2020" name="Stud. Mycol.">
        <title>101 Dothideomycetes genomes: a test case for predicting lifestyles and emergence of pathogens.</title>
        <authorList>
            <person name="Haridas S."/>
            <person name="Albert R."/>
            <person name="Binder M."/>
            <person name="Bloem J."/>
            <person name="Labutti K."/>
            <person name="Salamov A."/>
            <person name="Andreopoulos B."/>
            <person name="Baker S."/>
            <person name="Barry K."/>
            <person name="Bills G."/>
            <person name="Bluhm B."/>
            <person name="Cannon C."/>
            <person name="Castanera R."/>
            <person name="Culley D."/>
            <person name="Daum C."/>
            <person name="Ezra D."/>
            <person name="Gonzalez J."/>
            <person name="Henrissat B."/>
            <person name="Kuo A."/>
            <person name="Liang C."/>
            <person name="Lipzen A."/>
            <person name="Lutzoni F."/>
            <person name="Magnuson J."/>
            <person name="Mondo S."/>
            <person name="Nolan M."/>
            <person name="Ohm R."/>
            <person name="Pangilinan J."/>
            <person name="Park H.-J."/>
            <person name="Ramirez L."/>
            <person name="Alfaro M."/>
            <person name="Sun H."/>
            <person name="Tritt A."/>
            <person name="Yoshinaga Y."/>
            <person name="Zwiers L.-H."/>
            <person name="Turgeon B."/>
            <person name="Goodwin S."/>
            <person name="Spatafora J."/>
            <person name="Crous P."/>
            <person name="Grigoriev I."/>
        </authorList>
    </citation>
    <scope>NUCLEOTIDE SEQUENCE</scope>
    <source>
        <strain evidence="9">CBS 122368</strain>
    </source>
</reference>
<keyword evidence="5" id="KW-0496">Mitochondrion</keyword>
<gene>
    <name evidence="9" type="ORF">BU26DRAFT_225578</name>
</gene>
<feature type="domain" description="Aminoglycoside phosphotransferase" evidence="8">
    <location>
        <begin position="327"/>
        <end position="366"/>
    </location>
</feature>
<evidence type="ECO:0000256" key="6">
    <source>
        <dbReference type="ARBA" id="ARBA00031849"/>
    </source>
</evidence>
<dbReference type="InterPro" id="IPR002575">
    <property type="entry name" value="Aminoglycoside_PTrfase"/>
</dbReference>
<dbReference type="Gene3D" id="3.90.1200.10">
    <property type="match status" value="1"/>
</dbReference>
<evidence type="ECO:0000256" key="7">
    <source>
        <dbReference type="SAM" id="MobiDB-lite"/>
    </source>
</evidence>
<dbReference type="GO" id="GO:0005739">
    <property type="term" value="C:mitochondrion"/>
    <property type="evidence" value="ECO:0007669"/>
    <property type="project" value="UniProtKB-SubCell"/>
</dbReference>
<evidence type="ECO:0000256" key="4">
    <source>
        <dbReference type="ARBA" id="ARBA00022946"/>
    </source>
</evidence>
<protein>
    <recommendedName>
        <fullName evidence="3">Altered inheritance of mitochondria protein 9, mitochondrial</fullName>
    </recommendedName>
    <alternativeName>
        <fullName evidence="6">Found in mitochondrial proteome protein 29</fullName>
    </alternativeName>
</protein>
<dbReference type="Pfam" id="PF01636">
    <property type="entry name" value="APH"/>
    <property type="match status" value="2"/>
</dbReference>
<organism evidence="9 10">
    <name type="scientific">Trematosphaeria pertusa</name>
    <dbReference type="NCBI Taxonomy" id="390896"/>
    <lineage>
        <taxon>Eukaryota</taxon>
        <taxon>Fungi</taxon>
        <taxon>Dikarya</taxon>
        <taxon>Ascomycota</taxon>
        <taxon>Pezizomycotina</taxon>
        <taxon>Dothideomycetes</taxon>
        <taxon>Pleosporomycetidae</taxon>
        <taxon>Pleosporales</taxon>
        <taxon>Massarineae</taxon>
        <taxon>Trematosphaeriaceae</taxon>
        <taxon>Trematosphaeria</taxon>
    </lineage>
</organism>
<keyword evidence="9" id="KW-0808">Transferase</keyword>
<dbReference type="GO" id="GO:0016301">
    <property type="term" value="F:kinase activity"/>
    <property type="evidence" value="ECO:0007669"/>
    <property type="project" value="UniProtKB-KW"/>
</dbReference>
<dbReference type="Gene3D" id="3.30.200.20">
    <property type="entry name" value="Phosphorylase Kinase, domain 1"/>
    <property type="match status" value="1"/>
</dbReference>
<dbReference type="InterPro" id="IPR051035">
    <property type="entry name" value="Mito_inheritance_9"/>
</dbReference>
<proteinExistence type="inferred from homology"/>
<dbReference type="PANTHER" id="PTHR36091:SF1">
    <property type="entry name" value="ALTERED INHERITANCE OF MITOCHONDRIA PROTEIN 9, MITOCHONDRIAL"/>
    <property type="match status" value="1"/>
</dbReference>
<evidence type="ECO:0000256" key="2">
    <source>
        <dbReference type="ARBA" id="ARBA00005543"/>
    </source>
</evidence>
<dbReference type="AlphaFoldDB" id="A0A6A6IUK9"/>
<dbReference type="RefSeq" id="XP_033688586.1">
    <property type="nucleotide sequence ID" value="XM_033820798.1"/>
</dbReference>
<evidence type="ECO:0000256" key="5">
    <source>
        <dbReference type="ARBA" id="ARBA00023128"/>
    </source>
</evidence>
<accession>A0A6A6IUK9</accession>
<feature type="domain" description="Aminoglycoside phosphotransferase" evidence="8">
    <location>
        <begin position="101"/>
        <end position="218"/>
    </location>
</feature>
<evidence type="ECO:0000256" key="3">
    <source>
        <dbReference type="ARBA" id="ARBA00016197"/>
    </source>
</evidence>
<comment type="similarity">
    <text evidence="2">Belongs to the AIM9 family.</text>
</comment>